<evidence type="ECO:0000256" key="5">
    <source>
        <dbReference type="ARBA" id="ARBA00022475"/>
    </source>
</evidence>
<feature type="compositionally biased region" description="Basic and acidic residues" evidence="17">
    <location>
        <begin position="279"/>
        <end position="291"/>
    </location>
</feature>
<organism evidence="20 21">
    <name type="scientific">Bifidobacterium tibiigranuli</name>
    <dbReference type="NCBI Taxonomy" id="2172043"/>
    <lineage>
        <taxon>Bacteria</taxon>
        <taxon>Bacillati</taxon>
        <taxon>Actinomycetota</taxon>
        <taxon>Actinomycetes</taxon>
        <taxon>Bifidobacteriales</taxon>
        <taxon>Bifidobacteriaceae</taxon>
        <taxon>Bifidobacterium</taxon>
    </lineage>
</organism>
<evidence type="ECO:0000256" key="17">
    <source>
        <dbReference type="SAM" id="MobiDB-lite"/>
    </source>
</evidence>
<comment type="subunit">
    <text evidence="12">Interacts with the Sec translocase complex via SecD. Specifically interacts with transmembrane segments of nascent integral membrane proteins during membrane integration.</text>
</comment>
<dbReference type="InterPro" id="IPR047196">
    <property type="entry name" value="YidC_ALB_C"/>
</dbReference>
<dbReference type="RefSeq" id="WP_152580268.1">
    <property type="nucleotide sequence ID" value="NZ_JAKVIV010000010.1"/>
</dbReference>
<evidence type="ECO:0000256" key="2">
    <source>
        <dbReference type="ARBA" id="ARBA00010527"/>
    </source>
</evidence>
<evidence type="ECO:0000256" key="13">
    <source>
        <dbReference type="ARBA" id="ARBA00031538"/>
    </source>
</evidence>
<feature type="transmembrane region" description="Helical" evidence="18">
    <location>
        <begin position="50"/>
        <end position="70"/>
    </location>
</feature>
<protein>
    <recommendedName>
        <fullName evidence="3">Membrane protein insertase YidC</fullName>
    </recommendedName>
    <alternativeName>
        <fullName evidence="15">Foldase YidC</fullName>
    </alternativeName>
    <alternativeName>
        <fullName evidence="14">Membrane integrase YidC</fullName>
    </alternativeName>
    <alternativeName>
        <fullName evidence="13">Membrane protein YidC</fullName>
    </alternativeName>
</protein>
<dbReference type="GO" id="GO:0005886">
    <property type="term" value="C:plasma membrane"/>
    <property type="evidence" value="ECO:0007669"/>
    <property type="project" value="UniProtKB-SubCell"/>
</dbReference>
<dbReference type="InterPro" id="IPR028055">
    <property type="entry name" value="YidC/Oxa/ALB_C"/>
</dbReference>
<dbReference type="PANTHER" id="PTHR12428">
    <property type="entry name" value="OXA1"/>
    <property type="match status" value="1"/>
</dbReference>
<evidence type="ECO:0000256" key="18">
    <source>
        <dbReference type="SAM" id="Phobius"/>
    </source>
</evidence>
<dbReference type="AlphaFoldDB" id="A0A5N6S5R1"/>
<dbReference type="Proteomes" id="UP000325415">
    <property type="component" value="Unassembled WGS sequence"/>
</dbReference>
<dbReference type="NCBIfam" id="TIGR03592">
    <property type="entry name" value="yidC_oxa1_cterm"/>
    <property type="match status" value="1"/>
</dbReference>
<keyword evidence="9 18" id="KW-0472">Membrane</keyword>
<keyword evidence="10" id="KW-0143">Chaperone</keyword>
<keyword evidence="6 16" id="KW-0812">Transmembrane</keyword>
<feature type="region of interest" description="Disordered" evidence="17">
    <location>
        <begin position="276"/>
        <end position="334"/>
    </location>
</feature>
<evidence type="ECO:0000256" key="1">
    <source>
        <dbReference type="ARBA" id="ARBA00004651"/>
    </source>
</evidence>
<evidence type="ECO:0000256" key="10">
    <source>
        <dbReference type="ARBA" id="ARBA00023186"/>
    </source>
</evidence>
<feature type="transmembrane region" description="Helical" evidence="18">
    <location>
        <begin position="189"/>
        <end position="208"/>
    </location>
</feature>
<evidence type="ECO:0000256" key="9">
    <source>
        <dbReference type="ARBA" id="ARBA00023136"/>
    </source>
</evidence>
<dbReference type="GeneID" id="78126449"/>
<comment type="function">
    <text evidence="11">Required for the insertion and/or proper folding and/or complex formation of integral membrane proteins into the membrane. Involved in integration of membrane proteins that insert both dependently and independently of the Sec translocase complex, as well as at least some lipoproteins. Aids folding of multispanning membrane proteins.</text>
</comment>
<dbReference type="PANTHER" id="PTHR12428:SF65">
    <property type="entry name" value="CYTOCHROME C OXIDASE ASSEMBLY PROTEIN COX18, MITOCHONDRIAL"/>
    <property type="match status" value="1"/>
</dbReference>
<dbReference type="EMBL" id="QDAG01000002">
    <property type="protein sequence ID" value="KAE8129587.1"/>
    <property type="molecule type" value="Genomic_DNA"/>
</dbReference>
<dbReference type="GO" id="GO:0032977">
    <property type="term" value="F:membrane insertase activity"/>
    <property type="evidence" value="ECO:0007669"/>
    <property type="project" value="InterPro"/>
</dbReference>
<proteinExistence type="inferred from homology"/>
<reference evidence="20 21" key="1">
    <citation type="submission" date="2018-04" db="EMBL/GenBank/DDBJ databases">
        <authorList>
            <person name="Eckel V.P."/>
            <person name="Vogel R.F."/>
        </authorList>
    </citation>
    <scope>NUCLEOTIDE SEQUENCE [LARGE SCALE GENOMIC DNA]</scope>
    <source>
        <strain evidence="21">TMW 2.1764</strain>
    </source>
</reference>
<evidence type="ECO:0000313" key="21">
    <source>
        <dbReference type="Proteomes" id="UP000325415"/>
    </source>
</evidence>
<keyword evidence="8 18" id="KW-1133">Transmembrane helix</keyword>
<evidence type="ECO:0000256" key="4">
    <source>
        <dbReference type="ARBA" id="ARBA00022448"/>
    </source>
</evidence>
<evidence type="ECO:0000256" key="11">
    <source>
        <dbReference type="ARBA" id="ARBA00025034"/>
    </source>
</evidence>
<evidence type="ECO:0000256" key="12">
    <source>
        <dbReference type="ARBA" id="ARBA00026028"/>
    </source>
</evidence>
<evidence type="ECO:0000256" key="8">
    <source>
        <dbReference type="ARBA" id="ARBA00022989"/>
    </source>
</evidence>
<evidence type="ECO:0000256" key="7">
    <source>
        <dbReference type="ARBA" id="ARBA00022927"/>
    </source>
</evidence>
<keyword evidence="7" id="KW-0653">Protein transport</keyword>
<sequence>MNPDKFLLDSGFFGWVYKILTPIEWLMSQIMVLFHRFLVLLGMPSEGASWILSIVFLVLVVHACILPIFVRQIKSMRKMQALQPQMKHIQNKYKGKKDPASREALSREMSKLYQDNGANPAGSCLPMLIQGPVFMCMFYMLSAIQYIANGVRKPLGAFDKATAADFAHTSFLGVKITNNFGMAATSGKVVIGIFVALMCAAMWFMQFNNMRKNLPREQMEGQQYKMQQAMTWVFPIMYIFSGFTMPFAVLIYWLTNNIANMLRSLWQVYTFPTPGSPAAEEKKVRDHARENARRKRAGEISLEEQELVQAKEQAEHREDQGFQRQQPKRKKRKK</sequence>
<feature type="compositionally biased region" description="Basic and acidic residues" evidence="17">
    <location>
        <begin position="312"/>
        <end position="321"/>
    </location>
</feature>
<feature type="transmembrane region" description="Helical" evidence="18">
    <location>
        <begin position="12"/>
        <end position="38"/>
    </location>
</feature>
<keyword evidence="4" id="KW-0813">Transport</keyword>
<evidence type="ECO:0000256" key="3">
    <source>
        <dbReference type="ARBA" id="ARBA00015325"/>
    </source>
</evidence>
<dbReference type="CDD" id="cd20070">
    <property type="entry name" value="5TM_YidC_Alb3"/>
    <property type="match status" value="1"/>
</dbReference>
<dbReference type="Pfam" id="PF02096">
    <property type="entry name" value="60KD_IMP"/>
    <property type="match status" value="1"/>
</dbReference>
<feature type="transmembrane region" description="Helical" evidence="18">
    <location>
        <begin position="229"/>
        <end position="254"/>
    </location>
</feature>
<comment type="caution">
    <text evidence="20">The sequence shown here is derived from an EMBL/GenBank/DDBJ whole genome shotgun (WGS) entry which is preliminary data.</text>
</comment>
<accession>A0A5N6S5R1</accession>
<feature type="domain" description="Membrane insertase YidC/Oxa/ALB C-terminal" evidence="19">
    <location>
        <begin position="50"/>
        <end position="266"/>
    </location>
</feature>
<dbReference type="GO" id="GO:0015031">
    <property type="term" value="P:protein transport"/>
    <property type="evidence" value="ECO:0007669"/>
    <property type="project" value="UniProtKB-KW"/>
</dbReference>
<comment type="similarity">
    <text evidence="2">Belongs to the OXA1/ALB3/YidC family. Type 1 subfamily.</text>
</comment>
<dbReference type="OrthoDB" id="9780552at2"/>
<evidence type="ECO:0000256" key="14">
    <source>
        <dbReference type="ARBA" id="ARBA00033245"/>
    </source>
</evidence>
<keyword evidence="5" id="KW-1003">Cell membrane</keyword>
<evidence type="ECO:0000256" key="16">
    <source>
        <dbReference type="RuleBase" id="RU003945"/>
    </source>
</evidence>
<keyword evidence="21" id="KW-1185">Reference proteome</keyword>
<dbReference type="NCBIfam" id="NF002350">
    <property type="entry name" value="PRK01315.1"/>
    <property type="match status" value="1"/>
</dbReference>
<dbReference type="GO" id="GO:0051205">
    <property type="term" value="P:protein insertion into membrane"/>
    <property type="evidence" value="ECO:0007669"/>
    <property type="project" value="TreeGrafter"/>
</dbReference>
<dbReference type="InterPro" id="IPR001708">
    <property type="entry name" value="YidC/ALB3/OXA1/COX18"/>
</dbReference>
<evidence type="ECO:0000256" key="15">
    <source>
        <dbReference type="ARBA" id="ARBA00033342"/>
    </source>
</evidence>
<comment type="subcellular location">
    <subcellularLocation>
        <location evidence="1">Cell membrane</location>
        <topology evidence="1">Multi-pass membrane protein</topology>
    </subcellularLocation>
    <subcellularLocation>
        <location evidence="16">Membrane</location>
        <topology evidence="16">Multi-pass membrane protein</topology>
    </subcellularLocation>
</comment>
<name>A0A5N6S5R1_9BIFI</name>
<evidence type="ECO:0000313" key="20">
    <source>
        <dbReference type="EMBL" id="KAE8129587.1"/>
    </source>
</evidence>
<gene>
    <name evidence="20" type="ORF">DDE84_01895</name>
</gene>
<evidence type="ECO:0000259" key="19">
    <source>
        <dbReference type="Pfam" id="PF02096"/>
    </source>
</evidence>
<evidence type="ECO:0000256" key="6">
    <source>
        <dbReference type="ARBA" id="ARBA00022692"/>
    </source>
</evidence>